<accession>A0A2T4UHR9</accession>
<evidence type="ECO:0000256" key="2">
    <source>
        <dbReference type="SAM" id="SignalP"/>
    </source>
</evidence>
<protein>
    <submittedName>
        <fullName evidence="4">Crp/Fnr family transcriptional regulator</fullName>
    </submittedName>
</protein>
<feature type="region of interest" description="Disordered" evidence="1">
    <location>
        <begin position="285"/>
        <end position="322"/>
    </location>
</feature>
<feature type="compositionally biased region" description="Low complexity" evidence="1">
    <location>
        <begin position="285"/>
        <end position="297"/>
    </location>
</feature>
<dbReference type="Gene3D" id="3.40.50.880">
    <property type="match status" value="1"/>
</dbReference>
<dbReference type="InterPro" id="IPR029062">
    <property type="entry name" value="Class_I_gatase-like"/>
</dbReference>
<dbReference type="PANTHER" id="PTHR40469:SF2">
    <property type="entry name" value="GALACTOSE-BINDING DOMAIN-LIKE SUPERFAMILY PROTEIN"/>
    <property type="match status" value="1"/>
</dbReference>
<evidence type="ECO:0000259" key="3">
    <source>
        <dbReference type="Pfam" id="PF06283"/>
    </source>
</evidence>
<dbReference type="PANTHER" id="PTHR40469">
    <property type="entry name" value="SECRETED GLYCOSYL HYDROLASE"/>
    <property type="match status" value="1"/>
</dbReference>
<feature type="domain" description="ThuA-like" evidence="3">
    <location>
        <begin position="41"/>
        <end position="264"/>
    </location>
</feature>
<dbReference type="EMBL" id="PYYB01000001">
    <property type="protein sequence ID" value="PTL58783.1"/>
    <property type="molecule type" value="Genomic_DNA"/>
</dbReference>
<organism evidence="4 5">
    <name type="scientific">Paraconexibacter algicola</name>
    <dbReference type="NCBI Taxonomy" id="2133960"/>
    <lineage>
        <taxon>Bacteria</taxon>
        <taxon>Bacillati</taxon>
        <taxon>Actinomycetota</taxon>
        <taxon>Thermoleophilia</taxon>
        <taxon>Solirubrobacterales</taxon>
        <taxon>Paraconexibacteraceae</taxon>
        <taxon>Paraconexibacter</taxon>
    </lineage>
</organism>
<dbReference type="SUPFAM" id="SSF52317">
    <property type="entry name" value="Class I glutamine amidotransferase-like"/>
    <property type="match status" value="1"/>
</dbReference>
<gene>
    <name evidence="4" type="ORF">C7Y72_03525</name>
</gene>
<feature type="chain" id="PRO_5015693420" evidence="2">
    <location>
        <begin position="25"/>
        <end position="322"/>
    </location>
</feature>
<dbReference type="Pfam" id="PF06283">
    <property type="entry name" value="ThuA"/>
    <property type="match status" value="1"/>
</dbReference>
<evidence type="ECO:0000313" key="4">
    <source>
        <dbReference type="EMBL" id="PTL58783.1"/>
    </source>
</evidence>
<dbReference type="AlphaFoldDB" id="A0A2T4UHR9"/>
<keyword evidence="5" id="KW-1185">Reference proteome</keyword>
<keyword evidence="2" id="KW-0732">Signal</keyword>
<sequence>MRPLLRAALLAATVLLAGAPAASAAPAPPAGARAAAEPFDVLVFTRTNGYRHASIPLGVALLRDLGARHGFRVRTTEEYRDISDAGLADVEVVAFVNTVGDVLDDLAQDALRRFVERGGAFFGLHAAADTEHGWPWYRELVGGEFLAHPLEQLGIYVNEAPLEPATSHLPARFAVFDEFYSFRLNPRDRVRVLLSIDERTYLPDPNTTDIPGPGVVPASGRMGDHPMAWCQDLGRGRSFYTALGHEVQLYALPWFRRHVLGGVLTAARRLEADCTSPAQRRAAVAAQARRQAAAQRAAARRRQAAAERRRRAAARAPRRPAG</sequence>
<feature type="compositionally biased region" description="Basic residues" evidence="1">
    <location>
        <begin position="298"/>
        <end position="322"/>
    </location>
</feature>
<reference evidence="4 5" key="1">
    <citation type="submission" date="2018-03" db="EMBL/GenBank/DDBJ databases">
        <title>Aquarubrobacter algicola gen. nov., sp. nov., a novel actinobacterium isolated from shallow eutrophic lake during the end of cyanobacterial harmful algal blooms.</title>
        <authorList>
            <person name="Chun S.J."/>
        </authorList>
    </citation>
    <scope>NUCLEOTIDE SEQUENCE [LARGE SCALE GENOMIC DNA]</scope>
    <source>
        <strain evidence="4 5">Seoho-28</strain>
    </source>
</reference>
<dbReference type="OrthoDB" id="9816308at2"/>
<comment type="caution">
    <text evidence="4">The sequence shown here is derived from an EMBL/GenBank/DDBJ whole genome shotgun (WGS) entry which is preliminary data.</text>
</comment>
<name>A0A2T4UHR9_9ACTN</name>
<proteinExistence type="predicted"/>
<dbReference type="Proteomes" id="UP000240739">
    <property type="component" value="Unassembled WGS sequence"/>
</dbReference>
<evidence type="ECO:0000256" key="1">
    <source>
        <dbReference type="SAM" id="MobiDB-lite"/>
    </source>
</evidence>
<feature type="signal peptide" evidence="2">
    <location>
        <begin position="1"/>
        <end position="24"/>
    </location>
</feature>
<dbReference type="RefSeq" id="WP_107567220.1">
    <property type="nucleotide sequence ID" value="NZ_PYYB01000001.1"/>
</dbReference>
<dbReference type="InterPro" id="IPR029010">
    <property type="entry name" value="ThuA-like"/>
</dbReference>
<evidence type="ECO:0000313" key="5">
    <source>
        <dbReference type="Proteomes" id="UP000240739"/>
    </source>
</evidence>